<dbReference type="GO" id="GO:0006535">
    <property type="term" value="P:cysteine biosynthetic process from serine"/>
    <property type="evidence" value="ECO:0007669"/>
    <property type="project" value="InterPro"/>
</dbReference>
<evidence type="ECO:0000256" key="17">
    <source>
        <dbReference type="ARBA" id="ARBA00079147"/>
    </source>
</evidence>
<dbReference type="AlphaFoldDB" id="A0A4P9ZG30"/>
<reference evidence="21" key="1">
    <citation type="journal article" date="2018" name="Nat. Microbiol.">
        <title>Leveraging single-cell genomics to expand the fungal tree of life.</title>
        <authorList>
            <person name="Ahrendt S.R."/>
            <person name="Quandt C.A."/>
            <person name="Ciobanu D."/>
            <person name="Clum A."/>
            <person name="Salamov A."/>
            <person name="Andreopoulos B."/>
            <person name="Cheng J.F."/>
            <person name="Woyke T."/>
            <person name="Pelin A."/>
            <person name="Henrissat B."/>
            <person name="Reynolds N.K."/>
            <person name="Benny G.L."/>
            <person name="Smith M.E."/>
            <person name="James T.Y."/>
            <person name="Grigoriev I.V."/>
        </authorList>
    </citation>
    <scope>NUCLEOTIDE SEQUENCE [LARGE SCALE GENOMIC DNA]</scope>
    <source>
        <strain evidence="21">Baker2002</strain>
    </source>
</reference>
<dbReference type="SUPFAM" id="SSF53686">
    <property type="entry name" value="Tryptophan synthase beta subunit-like PLP-dependent enzymes"/>
    <property type="match status" value="1"/>
</dbReference>
<evidence type="ECO:0000313" key="21">
    <source>
        <dbReference type="Proteomes" id="UP000268321"/>
    </source>
</evidence>
<dbReference type="GO" id="GO:0004124">
    <property type="term" value="F:cysteine synthase activity"/>
    <property type="evidence" value="ECO:0007669"/>
    <property type="project" value="UniProtKB-EC"/>
</dbReference>
<dbReference type="InterPro" id="IPR001216">
    <property type="entry name" value="P-phosphate_BS"/>
</dbReference>
<dbReference type="CDD" id="cd01561">
    <property type="entry name" value="CBS_like"/>
    <property type="match status" value="1"/>
</dbReference>
<comment type="catalytic activity">
    <reaction evidence="13">
        <text>O-succinyl-L-serine + hydrogen sulfide = L-cysteine + succinate</text>
        <dbReference type="Rhea" id="RHEA:53816"/>
        <dbReference type="ChEBI" id="CHEBI:29919"/>
        <dbReference type="ChEBI" id="CHEBI:30031"/>
        <dbReference type="ChEBI" id="CHEBI:35235"/>
        <dbReference type="ChEBI" id="CHEBI:136856"/>
    </reaction>
</comment>
<dbReference type="OrthoDB" id="10259545at2759"/>
<evidence type="ECO:0000256" key="12">
    <source>
        <dbReference type="ARBA" id="ARBA00047931"/>
    </source>
</evidence>
<evidence type="ECO:0000256" key="1">
    <source>
        <dbReference type="ARBA" id="ARBA00001933"/>
    </source>
</evidence>
<keyword evidence="8" id="KW-0663">Pyridoxal phosphate</keyword>
<gene>
    <name evidence="20" type="ORF">METBISCDRAFT_21941</name>
</gene>
<dbReference type="Gene3D" id="3.40.50.1100">
    <property type="match status" value="2"/>
</dbReference>
<evidence type="ECO:0000256" key="18">
    <source>
        <dbReference type="ARBA" id="ARBA00081847"/>
    </source>
</evidence>
<evidence type="ECO:0000256" key="6">
    <source>
        <dbReference type="ARBA" id="ARBA00022605"/>
    </source>
</evidence>
<dbReference type="InterPro" id="IPR036052">
    <property type="entry name" value="TrpB-like_PALP_sf"/>
</dbReference>
<comment type="cofactor">
    <cofactor evidence="1">
        <name>pyridoxal 5'-phosphate</name>
        <dbReference type="ChEBI" id="CHEBI:597326"/>
    </cofactor>
</comment>
<sequence>MIRTSRGFYRGLRIMTNEPTSNFVAPFVPAVCNGFSEAIGNTPLLKLPRISKEVGRNIWAKAEFMNPGGSIKDRAAKYILDDAEKRGLIKDGGTVVEGTAGNTGIGLAHVCRLRGYTCVIYMPNTQSPSKIETLKLLGAEVHPVPAVAYDNPDNYNHQAKRHAELLENAVWTNQFDNTMNRQAHIETTGPEIWAQLNGKVDAWTCCTGTGGTFAGVTRYLKSMDPKVQCVLADPPGSVLYSYIRSNGKELVRGGSSFTEGIGQGRVTAILQPDLELIDKAIQISDEKSIAMLYRLLDEEGIFVGGTGALNVVAAIETAQTLPEGSNVVTVLCDTAQKYSGKVFSKNWLHEKNLWNSIPGDLRKYATLE</sequence>
<evidence type="ECO:0000256" key="10">
    <source>
        <dbReference type="ARBA" id="ARBA00023128"/>
    </source>
</evidence>
<evidence type="ECO:0000256" key="9">
    <source>
        <dbReference type="ARBA" id="ARBA00022946"/>
    </source>
</evidence>
<evidence type="ECO:0000313" key="20">
    <source>
        <dbReference type="EMBL" id="RKP31838.1"/>
    </source>
</evidence>
<comment type="pathway">
    <text evidence="3">Amino-acid biosynthesis; L-cysteine biosynthesis; L-cysteine from L-serine: step 2/2.</text>
</comment>
<dbReference type="PANTHER" id="PTHR10314">
    <property type="entry name" value="CYSTATHIONINE BETA-SYNTHASE"/>
    <property type="match status" value="1"/>
</dbReference>
<keyword evidence="11" id="KW-0198">Cysteine biosynthesis</keyword>
<keyword evidence="9" id="KW-0809">Transit peptide</keyword>
<dbReference type="Proteomes" id="UP000268321">
    <property type="component" value="Unassembled WGS sequence"/>
</dbReference>
<proteinExistence type="inferred from homology"/>
<organism evidence="20 21">
    <name type="scientific">Metschnikowia bicuspidata</name>
    <dbReference type="NCBI Taxonomy" id="27322"/>
    <lineage>
        <taxon>Eukaryota</taxon>
        <taxon>Fungi</taxon>
        <taxon>Dikarya</taxon>
        <taxon>Ascomycota</taxon>
        <taxon>Saccharomycotina</taxon>
        <taxon>Pichiomycetes</taxon>
        <taxon>Metschnikowiaceae</taxon>
        <taxon>Metschnikowia</taxon>
    </lineage>
</organism>
<evidence type="ECO:0000256" key="8">
    <source>
        <dbReference type="ARBA" id="ARBA00022898"/>
    </source>
</evidence>
<protein>
    <recommendedName>
        <fullName evidence="15">Cysteine synthase 1</fullName>
        <ecNumber evidence="5">2.5.1.47</ecNumber>
    </recommendedName>
    <alternativeName>
        <fullName evidence="16">O-acetylserine (thiol)-lyase 1</fullName>
    </alternativeName>
    <alternativeName>
        <fullName evidence="17">O-acetylserine sulfhydrylase 1</fullName>
    </alternativeName>
    <alternativeName>
        <fullName evidence="18">O-succinylserine sulfhydrylase</fullName>
    </alternativeName>
</protein>
<evidence type="ECO:0000256" key="7">
    <source>
        <dbReference type="ARBA" id="ARBA00022679"/>
    </source>
</evidence>
<evidence type="ECO:0000256" key="16">
    <source>
        <dbReference type="ARBA" id="ARBA00078262"/>
    </source>
</evidence>
<evidence type="ECO:0000256" key="13">
    <source>
        <dbReference type="ARBA" id="ARBA00050981"/>
    </source>
</evidence>
<keyword evidence="7" id="KW-0808">Transferase</keyword>
<dbReference type="EMBL" id="ML004436">
    <property type="protein sequence ID" value="RKP31838.1"/>
    <property type="molecule type" value="Genomic_DNA"/>
</dbReference>
<comment type="similarity">
    <text evidence="4">Belongs to the cysteine synthase/cystathionine beta-synthase family.</text>
</comment>
<dbReference type="InterPro" id="IPR000634">
    <property type="entry name" value="Ser/Thr_deHydtase_PyrdxlP-BS"/>
</dbReference>
<evidence type="ECO:0000256" key="4">
    <source>
        <dbReference type="ARBA" id="ARBA00007103"/>
    </source>
</evidence>
<dbReference type="FunFam" id="3.40.50.1100:FF:000011">
    <property type="entry name" value="Cysteine synthase (o-acetylserine)"/>
    <property type="match status" value="1"/>
</dbReference>
<dbReference type="PROSITE" id="PS00901">
    <property type="entry name" value="CYS_SYNTHASE"/>
    <property type="match status" value="1"/>
</dbReference>
<dbReference type="InterPro" id="IPR050214">
    <property type="entry name" value="Cys_Synth/Cystath_Beta-Synth"/>
</dbReference>
<evidence type="ECO:0000256" key="14">
    <source>
        <dbReference type="ARBA" id="ARBA00058228"/>
    </source>
</evidence>
<keyword evidence="21" id="KW-1185">Reference proteome</keyword>
<dbReference type="PROSITE" id="PS00165">
    <property type="entry name" value="DEHYDRATASE_SER_THR"/>
    <property type="match status" value="1"/>
</dbReference>
<comment type="function">
    <text evidence="14">Catalyzes the conversion of O-succinyl-L-serine into cysteine, the last step in the cysteine biosynthesis pathway. Can also use O-acetyl-L-serine.</text>
</comment>
<evidence type="ECO:0000256" key="3">
    <source>
        <dbReference type="ARBA" id="ARBA00004962"/>
    </source>
</evidence>
<keyword evidence="10" id="KW-0496">Mitochondrion</keyword>
<dbReference type="Pfam" id="PF00291">
    <property type="entry name" value="PALP"/>
    <property type="match status" value="1"/>
</dbReference>
<keyword evidence="6" id="KW-0028">Amino-acid biosynthesis</keyword>
<comment type="subcellular location">
    <subcellularLocation>
        <location evidence="2">Mitochondrion</location>
    </subcellularLocation>
</comment>
<evidence type="ECO:0000256" key="15">
    <source>
        <dbReference type="ARBA" id="ARBA00072087"/>
    </source>
</evidence>
<comment type="catalytic activity">
    <reaction evidence="12">
        <text>O-acetyl-L-serine + hydrogen sulfide = L-cysteine + acetate</text>
        <dbReference type="Rhea" id="RHEA:14829"/>
        <dbReference type="ChEBI" id="CHEBI:29919"/>
        <dbReference type="ChEBI" id="CHEBI:30089"/>
        <dbReference type="ChEBI" id="CHEBI:35235"/>
        <dbReference type="ChEBI" id="CHEBI:58340"/>
        <dbReference type="EC" id="2.5.1.47"/>
    </reaction>
</comment>
<dbReference type="NCBIfam" id="NF007989">
    <property type="entry name" value="PRK10717.1"/>
    <property type="match status" value="1"/>
</dbReference>
<evidence type="ECO:0000256" key="2">
    <source>
        <dbReference type="ARBA" id="ARBA00004173"/>
    </source>
</evidence>
<dbReference type="InterPro" id="IPR001926">
    <property type="entry name" value="TrpB-like_PALP"/>
</dbReference>
<evidence type="ECO:0000259" key="19">
    <source>
        <dbReference type="Pfam" id="PF00291"/>
    </source>
</evidence>
<evidence type="ECO:0000256" key="11">
    <source>
        <dbReference type="ARBA" id="ARBA00023192"/>
    </source>
</evidence>
<dbReference type="GO" id="GO:0030170">
    <property type="term" value="F:pyridoxal phosphate binding"/>
    <property type="evidence" value="ECO:0007669"/>
    <property type="project" value="InterPro"/>
</dbReference>
<name>A0A4P9ZG30_9ASCO</name>
<dbReference type="GO" id="GO:0005739">
    <property type="term" value="C:mitochondrion"/>
    <property type="evidence" value="ECO:0007669"/>
    <property type="project" value="UniProtKB-SubCell"/>
</dbReference>
<evidence type="ECO:0000256" key="5">
    <source>
        <dbReference type="ARBA" id="ARBA00012681"/>
    </source>
</evidence>
<dbReference type="EC" id="2.5.1.47" evidence="5"/>
<accession>A0A4P9ZG30</accession>
<feature type="domain" description="Tryptophan synthase beta chain-like PALP" evidence="19">
    <location>
        <begin position="36"/>
        <end position="333"/>
    </location>
</feature>